<name>A0A1D8AZY9_9BACT</name>
<keyword evidence="1" id="KW-1133">Transmembrane helix</keyword>
<sequence length="89" mass="10123">MTAKEMAHWERWHGRGRRTYQIHHAARAFGGAMLTVLLQNALGFGSPPPIWIILGAITSTPLAVWFFAGHHWDARIEEYKFLTARPGQI</sequence>
<dbReference type="STRING" id="1838286.Verru16b_03565"/>
<dbReference type="AlphaFoldDB" id="A0A1D8AZY9"/>
<keyword evidence="3" id="KW-1185">Reference proteome</keyword>
<keyword evidence="1" id="KW-0812">Transmembrane</keyword>
<proteinExistence type="predicted"/>
<evidence type="ECO:0000256" key="1">
    <source>
        <dbReference type="SAM" id="Phobius"/>
    </source>
</evidence>
<reference evidence="2 3" key="1">
    <citation type="submission" date="2016-06" db="EMBL/GenBank/DDBJ databases">
        <title>Three novel species with peptidoglycan cell walls form the new genus Lacunisphaera gen. nov. in the family Opitutaceae of the verrucomicrobial subdivision 4.</title>
        <authorList>
            <person name="Rast P."/>
            <person name="Gloeckner I."/>
            <person name="Jogler M."/>
            <person name="Boedeker C."/>
            <person name="Jeske O."/>
            <person name="Wiegand S."/>
            <person name="Reinhardt R."/>
            <person name="Schumann P."/>
            <person name="Rohde M."/>
            <person name="Spring S."/>
            <person name="Gloeckner F.O."/>
            <person name="Jogler C."/>
        </authorList>
    </citation>
    <scope>NUCLEOTIDE SEQUENCE [LARGE SCALE GENOMIC DNA]</scope>
    <source>
        <strain evidence="2 3">IG16b</strain>
    </source>
</reference>
<dbReference type="RefSeq" id="WP_069963505.1">
    <property type="nucleotide sequence ID" value="NZ_CP016094.1"/>
</dbReference>
<feature type="transmembrane region" description="Helical" evidence="1">
    <location>
        <begin position="50"/>
        <end position="68"/>
    </location>
</feature>
<organism evidence="2 3">
    <name type="scientific">Lacunisphaera limnophila</name>
    <dbReference type="NCBI Taxonomy" id="1838286"/>
    <lineage>
        <taxon>Bacteria</taxon>
        <taxon>Pseudomonadati</taxon>
        <taxon>Verrucomicrobiota</taxon>
        <taxon>Opitutia</taxon>
        <taxon>Opitutales</taxon>
        <taxon>Opitutaceae</taxon>
        <taxon>Lacunisphaera</taxon>
    </lineage>
</organism>
<keyword evidence="1" id="KW-0472">Membrane</keyword>
<feature type="transmembrane region" description="Helical" evidence="1">
    <location>
        <begin position="25"/>
        <end position="44"/>
    </location>
</feature>
<evidence type="ECO:0000313" key="2">
    <source>
        <dbReference type="EMBL" id="AOS46459.1"/>
    </source>
</evidence>
<dbReference type="KEGG" id="obg:Verru16b_03565"/>
<dbReference type="Proteomes" id="UP000095228">
    <property type="component" value="Chromosome"/>
</dbReference>
<evidence type="ECO:0000313" key="3">
    <source>
        <dbReference type="Proteomes" id="UP000095228"/>
    </source>
</evidence>
<gene>
    <name evidence="2" type="ORF">Verru16b_03565</name>
</gene>
<protein>
    <submittedName>
        <fullName evidence="2">Uncharacterized protein</fullName>
    </submittedName>
</protein>
<dbReference type="EMBL" id="CP016094">
    <property type="protein sequence ID" value="AOS46459.1"/>
    <property type="molecule type" value="Genomic_DNA"/>
</dbReference>
<accession>A0A1D8AZY9</accession>